<dbReference type="GO" id="GO:0046872">
    <property type="term" value="F:metal ion binding"/>
    <property type="evidence" value="ECO:0007669"/>
    <property type="project" value="UniProtKB-KW"/>
</dbReference>
<keyword evidence="1" id="KW-0479">Metal-binding</keyword>
<keyword evidence="4" id="KW-0378">Hydrolase</keyword>
<dbReference type="Proteomes" id="UP000696931">
    <property type="component" value="Unassembled WGS sequence"/>
</dbReference>
<dbReference type="SUPFAM" id="SSF56529">
    <property type="entry name" value="FAH"/>
    <property type="match status" value="1"/>
</dbReference>
<evidence type="ECO:0000256" key="1">
    <source>
        <dbReference type="ARBA" id="ARBA00022723"/>
    </source>
</evidence>
<feature type="domain" description="Fumarylacetoacetase-like C-terminal" evidence="2">
    <location>
        <begin position="66"/>
        <end position="265"/>
    </location>
</feature>
<dbReference type="Pfam" id="PF01557">
    <property type="entry name" value="FAA_hydrolase"/>
    <property type="match status" value="1"/>
</dbReference>
<evidence type="ECO:0000313" key="4">
    <source>
        <dbReference type="EMBL" id="MBI5171160.1"/>
    </source>
</evidence>
<comment type="caution">
    <text evidence="4">The sequence shown here is derived from an EMBL/GenBank/DDBJ whole genome shotgun (WGS) entry which is preliminary data.</text>
</comment>
<protein>
    <submittedName>
        <fullName evidence="4">Fumarylacetoacetate hydrolase family protein</fullName>
    </submittedName>
</protein>
<dbReference type="InterPro" id="IPR011234">
    <property type="entry name" value="Fumarylacetoacetase-like_C"/>
</dbReference>
<accession>A0A933W3H5</accession>
<dbReference type="InterPro" id="IPR018833">
    <property type="entry name" value="Rv2993c-like_N"/>
</dbReference>
<dbReference type="Pfam" id="PF10370">
    <property type="entry name" value="Rv2993c-like_N"/>
    <property type="match status" value="1"/>
</dbReference>
<evidence type="ECO:0000259" key="2">
    <source>
        <dbReference type="Pfam" id="PF01557"/>
    </source>
</evidence>
<dbReference type="AlphaFoldDB" id="A0A933W3H5"/>
<organism evidence="4 5">
    <name type="scientific">Eiseniibacteriota bacterium</name>
    <dbReference type="NCBI Taxonomy" id="2212470"/>
    <lineage>
        <taxon>Bacteria</taxon>
        <taxon>Candidatus Eiseniibacteriota</taxon>
    </lineage>
</organism>
<name>A0A933W3H5_UNCEI</name>
<dbReference type="PANTHER" id="PTHR11820:SF7">
    <property type="entry name" value="ACYLPYRUVASE FAHD1, MITOCHONDRIAL"/>
    <property type="match status" value="1"/>
</dbReference>
<proteinExistence type="predicted"/>
<dbReference type="EMBL" id="JACRIW010000121">
    <property type="protein sequence ID" value="MBI5171160.1"/>
    <property type="molecule type" value="Genomic_DNA"/>
</dbReference>
<dbReference type="Gene3D" id="3.90.850.10">
    <property type="entry name" value="Fumarylacetoacetase-like, C-terminal domain"/>
    <property type="match status" value="1"/>
</dbReference>
<evidence type="ECO:0000259" key="3">
    <source>
        <dbReference type="Pfam" id="PF10370"/>
    </source>
</evidence>
<gene>
    <name evidence="4" type="ORF">HZA61_16860</name>
</gene>
<sequence>MLPPVNPTHPHALIARYRLDGAISYGEVSGRDLLRLTAAPWLGGVPTGERDALERVELLAPSEPTKIVCIGLNYVEHARESLTNAPGAGVPAEPLMFLKPPSSVLAPEGVVRYPAGVERLDPEGEVALVIGRRATAVRPEEALSYVAGVTAFDDVSARNWQKSDGQWARAKGHDTFAPFGPYVAWGLSPLDLALELRVNGEVRQRARSSQMHFGPAFLVSHVSRHMTLEPGDLIATGTPAGIAPLEPGDVVEVEVEGVGVLRHSIGTRES</sequence>
<feature type="domain" description="Rv2993c-like N-terminal" evidence="3">
    <location>
        <begin position="14"/>
        <end position="61"/>
    </location>
</feature>
<dbReference type="GO" id="GO:0018773">
    <property type="term" value="F:acetylpyruvate hydrolase activity"/>
    <property type="evidence" value="ECO:0007669"/>
    <property type="project" value="TreeGrafter"/>
</dbReference>
<evidence type="ECO:0000313" key="5">
    <source>
        <dbReference type="Proteomes" id="UP000696931"/>
    </source>
</evidence>
<reference evidence="4" key="1">
    <citation type="submission" date="2020-07" db="EMBL/GenBank/DDBJ databases">
        <title>Huge and variable diversity of episymbiotic CPR bacteria and DPANN archaea in groundwater ecosystems.</title>
        <authorList>
            <person name="He C.Y."/>
            <person name="Keren R."/>
            <person name="Whittaker M."/>
            <person name="Farag I.F."/>
            <person name="Doudna J."/>
            <person name="Cate J.H.D."/>
            <person name="Banfield J.F."/>
        </authorList>
    </citation>
    <scope>NUCLEOTIDE SEQUENCE</scope>
    <source>
        <strain evidence="4">NC_groundwater_1813_Pr3_B-0.1um_71_17</strain>
    </source>
</reference>
<dbReference type="PANTHER" id="PTHR11820">
    <property type="entry name" value="ACYLPYRUVASE"/>
    <property type="match status" value="1"/>
</dbReference>
<dbReference type="InterPro" id="IPR036663">
    <property type="entry name" value="Fumarylacetoacetase_C_sf"/>
</dbReference>